<accession>A0AAV4LDG8</accession>
<protein>
    <submittedName>
        <fullName evidence="1">Uncharacterized protein</fullName>
    </submittedName>
</protein>
<dbReference type="AlphaFoldDB" id="A0AAV4LDG8"/>
<name>A0AAV4LDG8_9BACL</name>
<evidence type="ECO:0000313" key="2">
    <source>
        <dbReference type="Proteomes" id="UP001057291"/>
    </source>
</evidence>
<reference evidence="1" key="1">
    <citation type="journal article" date="2023" name="Int. J. Syst. Evol. Microbiol.">
        <title>Collibacillus ludicampi gen. nov., sp. nov., a new soil bacterium of the family Alicyclobacillaceae.</title>
        <authorList>
            <person name="Jojima T."/>
            <person name="Ioku Y."/>
            <person name="Fukuta Y."/>
            <person name="Shirasaka N."/>
            <person name="Matsumura Y."/>
            <person name="Mori M."/>
        </authorList>
    </citation>
    <scope>NUCLEOTIDE SEQUENCE</scope>
    <source>
        <strain evidence="1">TP075</strain>
    </source>
</reference>
<comment type="caution">
    <text evidence="1">The sequence shown here is derived from an EMBL/GenBank/DDBJ whole genome shotgun (WGS) entry which is preliminary data.</text>
</comment>
<gene>
    <name evidence="1" type="ORF">DNHGIG_10110</name>
</gene>
<proteinExistence type="predicted"/>
<sequence>MLHTEPSDQMITGPSSLQNEYFIPESPQIWQGSVDQVLQMLEGVEAERPSLGAKVIVGERGDRYVPHTIMFSNVSLRLSDHVIPDVSIEATEGSRIVLSKKQLKGAIEYLLAMRQAGRQ</sequence>
<evidence type="ECO:0000313" key="1">
    <source>
        <dbReference type="EMBL" id="GIM45462.1"/>
    </source>
</evidence>
<dbReference type="Proteomes" id="UP001057291">
    <property type="component" value="Unassembled WGS sequence"/>
</dbReference>
<dbReference type="RefSeq" id="WP_282198663.1">
    <property type="nucleotide sequence ID" value="NZ_BOQE01000001.1"/>
</dbReference>
<dbReference type="EMBL" id="BOQE01000001">
    <property type="protein sequence ID" value="GIM45462.1"/>
    <property type="molecule type" value="Genomic_DNA"/>
</dbReference>
<organism evidence="1 2">
    <name type="scientific">Collibacillus ludicampi</name>
    <dbReference type="NCBI Taxonomy" id="2771369"/>
    <lineage>
        <taxon>Bacteria</taxon>
        <taxon>Bacillati</taxon>
        <taxon>Bacillota</taxon>
        <taxon>Bacilli</taxon>
        <taxon>Bacillales</taxon>
        <taxon>Alicyclobacillaceae</taxon>
        <taxon>Collibacillus</taxon>
    </lineage>
</organism>
<keyword evidence="2" id="KW-1185">Reference proteome</keyword>